<dbReference type="EMBL" id="UNSC01000004">
    <property type="protein sequence ID" value="SZD73078.1"/>
    <property type="molecule type" value="Genomic_DNA"/>
</dbReference>
<accession>A0A383U0T1</accession>
<dbReference type="AlphaFoldDB" id="A0A383U0T1"/>
<evidence type="ECO:0000313" key="2">
    <source>
        <dbReference type="Proteomes" id="UP000262142"/>
    </source>
</evidence>
<evidence type="ECO:0000313" key="1">
    <source>
        <dbReference type="EMBL" id="SZD73078.1"/>
    </source>
</evidence>
<dbReference type="OrthoDB" id="1453774at2"/>
<dbReference type="Proteomes" id="UP000262142">
    <property type="component" value="Unassembled WGS sequence"/>
</dbReference>
<sequence>MKLSKFTKYIICFFLLLWIGEKSILAKVHTDNLEFSITHKFLVKQLDDAGNIITKEVSGDDLQNISKESIEKVIKTLHLDNLAEKLSWSKADITKLADNLEESIDLSQFTNKLDDLGDDYLEKFHYDYFKSSNAAELQGIIKNVDDLERWELLKKNPEDAFEGLLKDKVAGFVEATITSQKIAKNVWEEGTINRSTWHSTGEEAEEHPKWPSYAQFHPLIGGGTDGVIDEIVGIPIIFVVWIT</sequence>
<dbReference type="RefSeq" id="WP_119059442.1">
    <property type="nucleotide sequence ID" value="NZ_UNSC01000004.1"/>
</dbReference>
<keyword evidence="2" id="KW-1185">Reference proteome</keyword>
<organism evidence="1 2">
    <name type="scientific">Candidatus Ornithobacterium hominis</name>
    <dbReference type="NCBI Taxonomy" id="2497989"/>
    <lineage>
        <taxon>Bacteria</taxon>
        <taxon>Pseudomonadati</taxon>
        <taxon>Bacteroidota</taxon>
        <taxon>Flavobacteriia</taxon>
        <taxon>Flavobacteriales</taxon>
        <taxon>Weeksellaceae</taxon>
        <taxon>Ornithobacterium</taxon>
    </lineage>
</organism>
<name>A0A383U0T1_9FLAO</name>
<proteinExistence type="predicted"/>
<reference evidence="1 2" key="1">
    <citation type="submission" date="2018-09" db="EMBL/GenBank/DDBJ databases">
        <authorList>
            <consortium name="Pathogen Informatics"/>
        </authorList>
    </citation>
    <scope>NUCLEOTIDE SEQUENCE [LARGE SCALE GENOMIC DNA]</scope>
    <source>
        <strain evidence="1 2">OH-22767</strain>
    </source>
</reference>
<gene>
    <name evidence="1" type="ORF">SAMEA104719789_01148</name>
</gene>
<protein>
    <submittedName>
        <fullName evidence="1">Uncharacterized protein</fullName>
    </submittedName>
</protein>